<feature type="region of interest" description="Disordered" evidence="1">
    <location>
        <begin position="1"/>
        <end position="21"/>
    </location>
</feature>
<evidence type="ECO:0000313" key="2">
    <source>
        <dbReference type="EMBL" id="MCI61288.1"/>
    </source>
</evidence>
<accession>A0A392TK09</accession>
<organism evidence="2 3">
    <name type="scientific">Trifolium medium</name>
    <dbReference type="NCBI Taxonomy" id="97028"/>
    <lineage>
        <taxon>Eukaryota</taxon>
        <taxon>Viridiplantae</taxon>
        <taxon>Streptophyta</taxon>
        <taxon>Embryophyta</taxon>
        <taxon>Tracheophyta</taxon>
        <taxon>Spermatophyta</taxon>
        <taxon>Magnoliopsida</taxon>
        <taxon>eudicotyledons</taxon>
        <taxon>Gunneridae</taxon>
        <taxon>Pentapetalae</taxon>
        <taxon>rosids</taxon>
        <taxon>fabids</taxon>
        <taxon>Fabales</taxon>
        <taxon>Fabaceae</taxon>
        <taxon>Papilionoideae</taxon>
        <taxon>50 kb inversion clade</taxon>
        <taxon>NPAAA clade</taxon>
        <taxon>Hologalegina</taxon>
        <taxon>IRL clade</taxon>
        <taxon>Trifolieae</taxon>
        <taxon>Trifolium</taxon>
    </lineage>
</organism>
<name>A0A392TK09_9FABA</name>
<sequence length="43" mass="4648">AYLSFETEASSSFAGTESDASLQKQSAAVEVMYQLLLRLSNFG</sequence>
<feature type="compositionally biased region" description="Polar residues" evidence="1">
    <location>
        <begin position="7"/>
        <end position="21"/>
    </location>
</feature>
<protein>
    <submittedName>
        <fullName evidence="2">Uncharacterized protein</fullName>
    </submittedName>
</protein>
<keyword evidence="3" id="KW-1185">Reference proteome</keyword>
<evidence type="ECO:0000313" key="3">
    <source>
        <dbReference type="Proteomes" id="UP000265520"/>
    </source>
</evidence>
<comment type="caution">
    <text evidence="2">The sequence shown here is derived from an EMBL/GenBank/DDBJ whole genome shotgun (WGS) entry which is preliminary data.</text>
</comment>
<evidence type="ECO:0000256" key="1">
    <source>
        <dbReference type="SAM" id="MobiDB-lite"/>
    </source>
</evidence>
<feature type="non-terminal residue" evidence="2">
    <location>
        <position position="1"/>
    </location>
</feature>
<dbReference type="AlphaFoldDB" id="A0A392TK09"/>
<reference evidence="2 3" key="1">
    <citation type="journal article" date="2018" name="Front. Plant Sci.">
        <title>Red Clover (Trifolium pratense) and Zigzag Clover (T. medium) - A Picture of Genomic Similarities and Differences.</title>
        <authorList>
            <person name="Dluhosova J."/>
            <person name="Istvanek J."/>
            <person name="Nedelnik J."/>
            <person name="Repkova J."/>
        </authorList>
    </citation>
    <scope>NUCLEOTIDE SEQUENCE [LARGE SCALE GENOMIC DNA]</scope>
    <source>
        <strain evidence="3">cv. 10/8</strain>
        <tissue evidence="2">Leaf</tissue>
    </source>
</reference>
<dbReference type="EMBL" id="LXQA010596887">
    <property type="protein sequence ID" value="MCI61288.1"/>
    <property type="molecule type" value="Genomic_DNA"/>
</dbReference>
<dbReference type="Proteomes" id="UP000265520">
    <property type="component" value="Unassembled WGS sequence"/>
</dbReference>
<proteinExistence type="predicted"/>